<feature type="transmembrane region" description="Helical" evidence="8">
    <location>
        <begin position="466"/>
        <end position="489"/>
    </location>
</feature>
<keyword evidence="4 8" id="KW-1133">Transmembrane helix</keyword>
<evidence type="ECO:0000256" key="1">
    <source>
        <dbReference type="ARBA" id="ARBA00004651"/>
    </source>
</evidence>
<feature type="transmembrane region" description="Helical" evidence="8">
    <location>
        <begin position="282"/>
        <end position="303"/>
    </location>
</feature>
<evidence type="ECO:0000313" key="10">
    <source>
        <dbReference type="Proteomes" id="UP001431783"/>
    </source>
</evidence>
<reference evidence="9 10" key="1">
    <citation type="submission" date="2023-03" db="EMBL/GenBank/DDBJ databases">
        <title>Genome insight into feeding habits of ladybird beetles.</title>
        <authorList>
            <person name="Li H.-S."/>
            <person name="Huang Y.-H."/>
            <person name="Pang H."/>
        </authorList>
    </citation>
    <scope>NUCLEOTIDE SEQUENCE [LARGE SCALE GENOMIC DNA]</scope>
    <source>
        <strain evidence="9">SYSU_2023b</strain>
        <tissue evidence="9">Whole body</tissue>
    </source>
</reference>
<comment type="caution">
    <text evidence="9">The sequence shown here is derived from an EMBL/GenBank/DDBJ whole genome shotgun (WGS) entry which is preliminary data.</text>
</comment>
<evidence type="ECO:0008006" key="11">
    <source>
        <dbReference type="Google" id="ProtNLM"/>
    </source>
</evidence>
<name>A0AAW1UAI8_9CUCU</name>
<evidence type="ECO:0000256" key="8">
    <source>
        <dbReference type="SAM" id="Phobius"/>
    </source>
</evidence>
<dbReference type="SUPFAM" id="SSF53850">
    <property type="entry name" value="Periplasmic binding protein-like II"/>
    <property type="match status" value="1"/>
</dbReference>
<dbReference type="EMBL" id="JARQZJ010000062">
    <property type="protein sequence ID" value="KAK9879668.1"/>
    <property type="molecule type" value="Genomic_DNA"/>
</dbReference>
<keyword evidence="3 8" id="KW-0812">Transmembrane</keyword>
<evidence type="ECO:0000256" key="7">
    <source>
        <dbReference type="ARBA" id="ARBA00023180"/>
    </source>
</evidence>
<evidence type="ECO:0000256" key="5">
    <source>
        <dbReference type="ARBA" id="ARBA00023136"/>
    </source>
</evidence>
<feature type="transmembrane region" description="Helical" evidence="8">
    <location>
        <begin position="220"/>
        <end position="246"/>
    </location>
</feature>
<keyword evidence="2" id="KW-1003">Cell membrane</keyword>
<evidence type="ECO:0000256" key="3">
    <source>
        <dbReference type="ARBA" id="ARBA00022692"/>
    </source>
</evidence>
<keyword evidence="7" id="KW-0325">Glycoprotein</keyword>
<dbReference type="PANTHER" id="PTHR42643:SF30">
    <property type="entry name" value="IONOTROPIC RECEPTOR 40A-RELATED"/>
    <property type="match status" value="1"/>
</dbReference>
<accession>A0AAW1UAI8</accession>
<dbReference type="InterPro" id="IPR052192">
    <property type="entry name" value="Insect_Ionotropic_Sensory_Rcpt"/>
</dbReference>
<evidence type="ECO:0000256" key="4">
    <source>
        <dbReference type="ARBA" id="ARBA00022989"/>
    </source>
</evidence>
<evidence type="ECO:0000313" key="9">
    <source>
        <dbReference type="EMBL" id="KAK9879668.1"/>
    </source>
</evidence>
<keyword evidence="6" id="KW-0675">Receptor</keyword>
<comment type="subcellular location">
    <subcellularLocation>
        <location evidence="1">Cell membrane</location>
        <topology evidence="1">Multi-pass membrane protein</topology>
    </subcellularLocation>
</comment>
<protein>
    <recommendedName>
        <fullName evidence="11">Ionotropic receptor</fullName>
    </recommendedName>
</protein>
<keyword evidence="5 8" id="KW-0472">Membrane</keyword>
<keyword evidence="10" id="KW-1185">Reference proteome</keyword>
<dbReference type="GO" id="GO:0005886">
    <property type="term" value="C:plasma membrane"/>
    <property type="evidence" value="ECO:0007669"/>
    <property type="project" value="UniProtKB-SubCell"/>
</dbReference>
<sequence>MKSVTWNFYPNKPDFYVIDILSEQHFADFFGNFENDPSFNPKAKYLITGSNFSSNILDTLIRHYILNVVFVDVISKEILTFFPYVANSFNIINLKLEPISFCGKNGYIEFEDDLFPRKTPKVWHQSTIVAAYLPTEVYSLCHQCKDKGVEIEILDLISNFFDLKLKYYSSNDTKYFNEALHDVSFGGQNVRDFIQCTTPYFQDEVVFFVPSAQSLPRWRYIFSIFSTSVWSLWFGTVLFASLPWILGNFIMHHKISFQETVDVSSLAFNWFLEKSCKIKRGAGFKTLLAISVLFLSNMMNFFFRSRLTYLLNGLNYDENINTFDEIIKSGLKIGATQDGANLINASSEVAEYLKTNYVRCRGTECLSRTAYERDLASFAMVAVAHSRSNNFIEEGTGRPLLIRINSPSTRRLLCFYFTWGHPLFTLYDENLQRLAESGILMKIYLKYVRMDQIEAPSLSARQSLNFGHMVAPLCMWFIGIILSIVALLCEIICAKKYFRTGI</sequence>
<dbReference type="Proteomes" id="UP001431783">
    <property type="component" value="Unassembled WGS sequence"/>
</dbReference>
<dbReference type="PANTHER" id="PTHR42643">
    <property type="entry name" value="IONOTROPIC RECEPTOR 20A-RELATED"/>
    <property type="match status" value="1"/>
</dbReference>
<evidence type="ECO:0000256" key="6">
    <source>
        <dbReference type="ARBA" id="ARBA00023170"/>
    </source>
</evidence>
<dbReference type="AlphaFoldDB" id="A0AAW1UAI8"/>
<proteinExistence type="predicted"/>
<gene>
    <name evidence="9" type="ORF">WA026_006729</name>
</gene>
<organism evidence="9 10">
    <name type="scientific">Henosepilachna vigintioctopunctata</name>
    <dbReference type="NCBI Taxonomy" id="420089"/>
    <lineage>
        <taxon>Eukaryota</taxon>
        <taxon>Metazoa</taxon>
        <taxon>Ecdysozoa</taxon>
        <taxon>Arthropoda</taxon>
        <taxon>Hexapoda</taxon>
        <taxon>Insecta</taxon>
        <taxon>Pterygota</taxon>
        <taxon>Neoptera</taxon>
        <taxon>Endopterygota</taxon>
        <taxon>Coleoptera</taxon>
        <taxon>Polyphaga</taxon>
        <taxon>Cucujiformia</taxon>
        <taxon>Coccinelloidea</taxon>
        <taxon>Coccinellidae</taxon>
        <taxon>Epilachninae</taxon>
        <taxon>Epilachnini</taxon>
        <taxon>Henosepilachna</taxon>
    </lineage>
</organism>
<evidence type="ECO:0000256" key="2">
    <source>
        <dbReference type="ARBA" id="ARBA00022475"/>
    </source>
</evidence>